<evidence type="ECO:0008006" key="2">
    <source>
        <dbReference type="Google" id="ProtNLM"/>
    </source>
</evidence>
<evidence type="ECO:0000313" key="1">
    <source>
        <dbReference type="EMBL" id="KAL0378543.1"/>
    </source>
</evidence>
<proteinExistence type="predicted"/>
<comment type="caution">
    <text evidence="1">The sequence shown here is derived from an EMBL/GenBank/DDBJ whole genome shotgun (WGS) entry which is preliminary data.</text>
</comment>
<dbReference type="EMBL" id="JACGWJ010000013">
    <property type="protein sequence ID" value="KAL0378543.1"/>
    <property type="molecule type" value="Genomic_DNA"/>
</dbReference>
<dbReference type="AlphaFoldDB" id="A0AAW2RGH8"/>
<dbReference type="PANTHER" id="PTHR33116:SF86">
    <property type="entry name" value="REVERSE TRANSCRIPTASE DOMAIN-CONTAINING PROTEIN"/>
    <property type="match status" value="1"/>
</dbReference>
<sequence>MALKLDISKVYDKVEWSFLRQASLEAMDCIKSILQVYGKAAGQEINLENSMAVFSKNTNENLMTDISEGLGIKRAKKHEKYLGLPSIVGRSKKVVFNSIRDMIWRKISSWGEKQ</sequence>
<reference evidence="1" key="1">
    <citation type="submission" date="2020-06" db="EMBL/GenBank/DDBJ databases">
        <authorList>
            <person name="Li T."/>
            <person name="Hu X."/>
            <person name="Zhang T."/>
            <person name="Song X."/>
            <person name="Zhang H."/>
            <person name="Dai N."/>
            <person name="Sheng W."/>
            <person name="Hou X."/>
            <person name="Wei L."/>
        </authorList>
    </citation>
    <scope>NUCLEOTIDE SEQUENCE</scope>
    <source>
        <strain evidence="1">G02</strain>
        <tissue evidence="1">Leaf</tissue>
    </source>
</reference>
<name>A0AAW2RGH8_SESRA</name>
<gene>
    <name evidence="1" type="ORF">Sradi_3159800</name>
</gene>
<organism evidence="1">
    <name type="scientific">Sesamum radiatum</name>
    <name type="common">Black benniseed</name>
    <dbReference type="NCBI Taxonomy" id="300843"/>
    <lineage>
        <taxon>Eukaryota</taxon>
        <taxon>Viridiplantae</taxon>
        <taxon>Streptophyta</taxon>
        <taxon>Embryophyta</taxon>
        <taxon>Tracheophyta</taxon>
        <taxon>Spermatophyta</taxon>
        <taxon>Magnoliopsida</taxon>
        <taxon>eudicotyledons</taxon>
        <taxon>Gunneridae</taxon>
        <taxon>Pentapetalae</taxon>
        <taxon>asterids</taxon>
        <taxon>lamiids</taxon>
        <taxon>Lamiales</taxon>
        <taxon>Pedaliaceae</taxon>
        <taxon>Sesamum</taxon>
    </lineage>
</organism>
<accession>A0AAW2RGH8</accession>
<reference evidence="1" key="2">
    <citation type="journal article" date="2024" name="Plant">
        <title>Genomic evolution and insights into agronomic trait innovations of Sesamum species.</title>
        <authorList>
            <person name="Miao H."/>
            <person name="Wang L."/>
            <person name="Qu L."/>
            <person name="Liu H."/>
            <person name="Sun Y."/>
            <person name="Le M."/>
            <person name="Wang Q."/>
            <person name="Wei S."/>
            <person name="Zheng Y."/>
            <person name="Lin W."/>
            <person name="Duan Y."/>
            <person name="Cao H."/>
            <person name="Xiong S."/>
            <person name="Wang X."/>
            <person name="Wei L."/>
            <person name="Li C."/>
            <person name="Ma Q."/>
            <person name="Ju M."/>
            <person name="Zhao R."/>
            <person name="Li G."/>
            <person name="Mu C."/>
            <person name="Tian Q."/>
            <person name="Mei H."/>
            <person name="Zhang T."/>
            <person name="Gao T."/>
            <person name="Zhang H."/>
        </authorList>
    </citation>
    <scope>NUCLEOTIDE SEQUENCE</scope>
    <source>
        <strain evidence="1">G02</strain>
    </source>
</reference>
<protein>
    <recommendedName>
        <fullName evidence="2">Reverse transcriptase</fullName>
    </recommendedName>
</protein>
<dbReference type="PANTHER" id="PTHR33116">
    <property type="entry name" value="REVERSE TRANSCRIPTASE ZINC-BINDING DOMAIN-CONTAINING PROTEIN-RELATED-RELATED"/>
    <property type="match status" value="1"/>
</dbReference>